<keyword evidence="3" id="KW-1185">Reference proteome</keyword>
<evidence type="ECO:0000256" key="1">
    <source>
        <dbReference type="SAM" id="Phobius"/>
    </source>
</evidence>
<accession>A0A2I6PFL4</accession>
<keyword evidence="1" id="KW-1133">Transmembrane helix</keyword>
<name>A0A2I6PFL4_9CAUD</name>
<organism evidence="2 3">
    <name type="scientific">Proteus phage phiP4-3</name>
    <dbReference type="NCBI Taxonomy" id="2065203"/>
    <lineage>
        <taxon>Viruses</taxon>
        <taxon>Duplodnaviria</taxon>
        <taxon>Heunggongvirae</taxon>
        <taxon>Uroviricota</taxon>
        <taxon>Caudoviricetes</taxon>
        <taxon>Pantevenvirales</taxon>
        <taxon>Straboviridae</taxon>
        <taxon>Bragavirus</taxon>
        <taxon>Bragavirus p43</taxon>
    </lineage>
</organism>
<sequence>MTTLGTILIIAGFLSCILLMLGYVILISTMLTGYSVTEDIKNSYSTAVNKATNKEWSTKR</sequence>
<reference evidence="2 3" key="1">
    <citation type="submission" date="2017-12" db="EMBL/GenBank/DDBJ databases">
        <title>Complete genome sequence and characterization of bacteriophage phiP4-3 infecting Proteus pennea.</title>
        <authorList>
            <person name="He Y."/>
            <person name="Yang H."/>
        </authorList>
    </citation>
    <scope>NUCLEOTIDE SEQUENCE [LARGE SCALE GENOMIC DNA]</scope>
</reference>
<protein>
    <submittedName>
        <fullName evidence="2">Putative membrane protein</fullName>
    </submittedName>
</protein>
<feature type="transmembrane region" description="Helical" evidence="1">
    <location>
        <begin position="6"/>
        <end position="26"/>
    </location>
</feature>
<keyword evidence="1" id="KW-0812">Transmembrane</keyword>
<gene>
    <name evidence="2" type="ORF">phiP43_143</name>
</gene>
<evidence type="ECO:0000313" key="2">
    <source>
        <dbReference type="EMBL" id="AUM58501.1"/>
    </source>
</evidence>
<dbReference type="EMBL" id="MG696114">
    <property type="protein sequence ID" value="AUM58501.1"/>
    <property type="molecule type" value="Genomic_DNA"/>
</dbReference>
<evidence type="ECO:0000313" key="3">
    <source>
        <dbReference type="Proteomes" id="UP000240538"/>
    </source>
</evidence>
<dbReference type="Proteomes" id="UP000240538">
    <property type="component" value="Segment"/>
</dbReference>
<proteinExistence type="predicted"/>
<keyword evidence="1" id="KW-0472">Membrane</keyword>